<proteinExistence type="predicted"/>
<reference evidence="1" key="1">
    <citation type="submission" date="2022-04" db="EMBL/GenBank/DDBJ databases">
        <title>Roseomonas acroporae sp. nov., isolated from coral Acropora digitifera.</title>
        <authorList>
            <person name="Sun H."/>
        </authorList>
    </citation>
    <scope>NUCLEOTIDE SEQUENCE</scope>
    <source>
        <strain evidence="1">NAR14</strain>
    </source>
</reference>
<dbReference type="AlphaFoldDB" id="A0A9X1YCT0"/>
<sequence>MSPMVSVPMKNMKPLPQDTATTCWLTCFRMMFAWKDRDPAGIRPALEGAGILWDDACKTGLKTRDYMKAARALGMKAWGSGGSWSAASFASFCTASPVWVAGKWEDYPHNIVVTGASREQVRYIDPWWEGVKEATVATRFADDFIHGNRKDRPGTDYYIGKIGAVMVWDNARPDGIVPE</sequence>
<dbReference type="EMBL" id="JALPRX010000091">
    <property type="protein sequence ID" value="MCK8786635.1"/>
    <property type="molecule type" value="Genomic_DNA"/>
</dbReference>
<organism evidence="1 2">
    <name type="scientific">Roseomonas acroporae</name>
    <dbReference type="NCBI Taxonomy" id="2937791"/>
    <lineage>
        <taxon>Bacteria</taxon>
        <taxon>Pseudomonadati</taxon>
        <taxon>Pseudomonadota</taxon>
        <taxon>Alphaproteobacteria</taxon>
        <taxon>Acetobacterales</taxon>
        <taxon>Roseomonadaceae</taxon>
        <taxon>Roseomonas</taxon>
    </lineage>
</organism>
<dbReference type="RefSeq" id="WP_248668749.1">
    <property type="nucleotide sequence ID" value="NZ_JALPRX010000091.1"/>
</dbReference>
<dbReference type="Gene3D" id="3.90.70.10">
    <property type="entry name" value="Cysteine proteinases"/>
    <property type="match status" value="1"/>
</dbReference>
<dbReference type="Pfam" id="PF12385">
    <property type="entry name" value="Peptidase_C70"/>
    <property type="match status" value="1"/>
</dbReference>
<gene>
    <name evidence="1" type="ORF">M0638_19860</name>
</gene>
<dbReference type="InterPro" id="IPR022118">
    <property type="entry name" value="Peptidase_C70_AvrRpt2"/>
</dbReference>
<evidence type="ECO:0000313" key="1">
    <source>
        <dbReference type="EMBL" id="MCK8786635.1"/>
    </source>
</evidence>
<comment type="caution">
    <text evidence="1">The sequence shown here is derived from an EMBL/GenBank/DDBJ whole genome shotgun (WGS) entry which is preliminary data.</text>
</comment>
<keyword evidence="2" id="KW-1185">Reference proteome</keyword>
<dbReference type="Proteomes" id="UP001139516">
    <property type="component" value="Unassembled WGS sequence"/>
</dbReference>
<evidence type="ECO:0000313" key="2">
    <source>
        <dbReference type="Proteomes" id="UP001139516"/>
    </source>
</evidence>
<accession>A0A9X1YCT0</accession>
<name>A0A9X1YCT0_9PROT</name>
<protein>
    <submittedName>
        <fullName evidence="1">Uncharacterized protein</fullName>
    </submittedName>
</protein>